<name>A0AAU9J986_9CILI</name>
<dbReference type="AlphaFoldDB" id="A0AAU9J986"/>
<dbReference type="Proteomes" id="UP001162131">
    <property type="component" value="Unassembled WGS sequence"/>
</dbReference>
<gene>
    <name evidence="1" type="ORF">BSTOLATCC_MIC30622</name>
</gene>
<evidence type="ECO:0000313" key="2">
    <source>
        <dbReference type="Proteomes" id="UP001162131"/>
    </source>
</evidence>
<dbReference type="EMBL" id="CAJZBQ010000030">
    <property type="protein sequence ID" value="CAG9322247.1"/>
    <property type="molecule type" value="Genomic_DNA"/>
</dbReference>
<sequence>MGCCESNTEHGELNFTSNLTITSQAEFQKLKSDDDFDDISLTSNGEFQEYNNWVSEKTNSSGKDMDSSPSTSRSTCFSFHRTENELAFLITSSFMKKSIFPDLRINEV</sequence>
<protein>
    <submittedName>
        <fullName evidence="1">Uncharacterized protein</fullName>
    </submittedName>
</protein>
<comment type="caution">
    <text evidence="1">The sequence shown here is derived from an EMBL/GenBank/DDBJ whole genome shotgun (WGS) entry which is preliminary data.</text>
</comment>
<proteinExistence type="predicted"/>
<reference evidence="1" key="1">
    <citation type="submission" date="2021-09" db="EMBL/GenBank/DDBJ databases">
        <authorList>
            <consortium name="AG Swart"/>
            <person name="Singh M."/>
            <person name="Singh A."/>
            <person name="Seah K."/>
            <person name="Emmerich C."/>
        </authorList>
    </citation>
    <scope>NUCLEOTIDE SEQUENCE</scope>
    <source>
        <strain evidence="1">ATCC30299</strain>
    </source>
</reference>
<keyword evidence="2" id="KW-1185">Reference proteome</keyword>
<evidence type="ECO:0000313" key="1">
    <source>
        <dbReference type="EMBL" id="CAG9322247.1"/>
    </source>
</evidence>
<accession>A0AAU9J986</accession>
<organism evidence="1 2">
    <name type="scientific">Blepharisma stoltei</name>
    <dbReference type="NCBI Taxonomy" id="1481888"/>
    <lineage>
        <taxon>Eukaryota</taxon>
        <taxon>Sar</taxon>
        <taxon>Alveolata</taxon>
        <taxon>Ciliophora</taxon>
        <taxon>Postciliodesmatophora</taxon>
        <taxon>Heterotrichea</taxon>
        <taxon>Heterotrichida</taxon>
        <taxon>Blepharismidae</taxon>
        <taxon>Blepharisma</taxon>
    </lineage>
</organism>